<proteinExistence type="predicted"/>
<evidence type="ECO:0000256" key="1">
    <source>
        <dbReference type="SAM" id="MobiDB-lite"/>
    </source>
</evidence>
<feature type="compositionally biased region" description="Polar residues" evidence="1">
    <location>
        <begin position="14"/>
        <end position="24"/>
    </location>
</feature>
<reference evidence="2" key="1">
    <citation type="journal article" date="2020" name="Stud. Mycol.">
        <title>101 Dothideomycetes genomes: a test case for predicting lifestyles and emergence of pathogens.</title>
        <authorList>
            <person name="Haridas S."/>
            <person name="Albert R."/>
            <person name="Binder M."/>
            <person name="Bloem J."/>
            <person name="Labutti K."/>
            <person name="Salamov A."/>
            <person name="Andreopoulos B."/>
            <person name="Baker S."/>
            <person name="Barry K."/>
            <person name="Bills G."/>
            <person name="Bluhm B."/>
            <person name="Cannon C."/>
            <person name="Castanera R."/>
            <person name="Culley D."/>
            <person name="Daum C."/>
            <person name="Ezra D."/>
            <person name="Gonzalez J."/>
            <person name="Henrissat B."/>
            <person name="Kuo A."/>
            <person name="Liang C."/>
            <person name="Lipzen A."/>
            <person name="Lutzoni F."/>
            <person name="Magnuson J."/>
            <person name="Mondo S."/>
            <person name="Nolan M."/>
            <person name="Ohm R."/>
            <person name="Pangilinan J."/>
            <person name="Park H.-J."/>
            <person name="Ramirez L."/>
            <person name="Alfaro M."/>
            <person name="Sun H."/>
            <person name="Tritt A."/>
            <person name="Yoshinaga Y."/>
            <person name="Zwiers L.-H."/>
            <person name="Turgeon B."/>
            <person name="Goodwin S."/>
            <person name="Spatafora J."/>
            <person name="Crous P."/>
            <person name="Grigoriev I."/>
        </authorList>
    </citation>
    <scope>NUCLEOTIDE SEQUENCE</scope>
    <source>
        <strain evidence="2">CBS 675.92</strain>
    </source>
</reference>
<feature type="compositionally biased region" description="Basic and acidic residues" evidence="1">
    <location>
        <begin position="270"/>
        <end position="286"/>
    </location>
</feature>
<feature type="compositionally biased region" description="Pro residues" evidence="1">
    <location>
        <begin position="113"/>
        <end position="125"/>
    </location>
</feature>
<feature type="region of interest" description="Disordered" evidence="1">
    <location>
        <begin position="210"/>
        <end position="306"/>
    </location>
</feature>
<keyword evidence="3" id="KW-1185">Reference proteome</keyword>
<evidence type="ECO:0000313" key="2">
    <source>
        <dbReference type="EMBL" id="KAF1951916.1"/>
    </source>
</evidence>
<gene>
    <name evidence="2" type="ORF">CC80DRAFT_189254</name>
</gene>
<dbReference type="AlphaFoldDB" id="A0A6A5TM81"/>
<protein>
    <submittedName>
        <fullName evidence="2">Uncharacterized protein</fullName>
    </submittedName>
</protein>
<feature type="compositionally biased region" description="Low complexity" evidence="1">
    <location>
        <begin position="48"/>
        <end position="68"/>
    </location>
</feature>
<dbReference type="OrthoDB" id="10543115at2759"/>
<dbReference type="Proteomes" id="UP000800035">
    <property type="component" value="Unassembled WGS sequence"/>
</dbReference>
<feature type="compositionally biased region" description="Low complexity" evidence="1">
    <location>
        <begin position="76"/>
        <end position="95"/>
    </location>
</feature>
<name>A0A6A5TM81_9PLEO</name>
<accession>A0A6A5TM81</accession>
<feature type="region of interest" description="Disordered" evidence="1">
    <location>
        <begin position="1"/>
        <end position="154"/>
    </location>
</feature>
<sequence length="318" mass="36040">MQNHQQLKKLPLPETSSHSRSRNNAPSTSSTAPKPAPLQSFMYKIRPRSSSTAGSQSPSQSRLSSTSSHKSRDTSKSQVVSTSSQRSQSQSQLLIKSRHTSTSSILSLNKALPPLPPTPISPLPVQPTFEPVHSDKSRQSYAAPNLGESGWGQRDWKKVKAEREWLQEQKGQYAGQERIYKEMAEKSVGRGEGRVVSGEEKWEMEMKRVSGSFPSGWGNDRKMASQNSRGGEKNPFATPEKEKRAREEREREMRHRRRGEMLPKESVSYGKREDRLRERRLEKQLELHPPTPRPWPGQDDSDSDWILSPLATATDFLR</sequence>
<dbReference type="EMBL" id="ML977014">
    <property type="protein sequence ID" value="KAF1951916.1"/>
    <property type="molecule type" value="Genomic_DNA"/>
</dbReference>
<evidence type="ECO:0000313" key="3">
    <source>
        <dbReference type="Proteomes" id="UP000800035"/>
    </source>
</evidence>
<organism evidence="2 3">
    <name type="scientific">Byssothecium circinans</name>
    <dbReference type="NCBI Taxonomy" id="147558"/>
    <lineage>
        <taxon>Eukaryota</taxon>
        <taxon>Fungi</taxon>
        <taxon>Dikarya</taxon>
        <taxon>Ascomycota</taxon>
        <taxon>Pezizomycotina</taxon>
        <taxon>Dothideomycetes</taxon>
        <taxon>Pleosporomycetidae</taxon>
        <taxon>Pleosporales</taxon>
        <taxon>Massarineae</taxon>
        <taxon>Massarinaceae</taxon>
        <taxon>Byssothecium</taxon>
    </lineage>
</organism>
<feature type="compositionally biased region" description="Basic and acidic residues" evidence="1">
    <location>
        <begin position="239"/>
        <end position="263"/>
    </location>
</feature>